<evidence type="ECO:0000313" key="2">
    <source>
        <dbReference type="Proteomes" id="UP000287651"/>
    </source>
</evidence>
<feature type="non-terminal residue" evidence="1">
    <location>
        <position position="83"/>
    </location>
</feature>
<accession>A0A426Y600</accession>
<reference evidence="1 2" key="1">
    <citation type="journal article" date="2014" name="Agronomy (Basel)">
        <title>A Draft Genome Sequence for Ensete ventricosum, the Drought-Tolerant Tree Against Hunger.</title>
        <authorList>
            <person name="Harrison J."/>
            <person name="Moore K.A."/>
            <person name="Paszkiewicz K."/>
            <person name="Jones T."/>
            <person name="Grant M."/>
            <person name="Ambacheew D."/>
            <person name="Muzemil S."/>
            <person name="Studholme D.J."/>
        </authorList>
    </citation>
    <scope>NUCLEOTIDE SEQUENCE [LARGE SCALE GENOMIC DNA]</scope>
</reference>
<dbReference type="AlphaFoldDB" id="A0A426Y600"/>
<comment type="caution">
    <text evidence="1">The sequence shown here is derived from an EMBL/GenBank/DDBJ whole genome shotgun (WGS) entry which is preliminary data.</text>
</comment>
<dbReference type="EMBL" id="AMZH03014713">
    <property type="protein sequence ID" value="RRT47173.1"/>
    <property type="molecule type" value="Genomic_DNA"/>
</dbReference>
<organism evidence="1 2">
    <name type="scientific">Ensete ventricosum</name>
    <name type="common">Abyssinian banana</name>
    <name type="synonym">Musa ensete</name>
    <dbReference type="NCBI Taxonomy" id="4639"/>
    <lineage>
        <taxon>Eukaryota</taxon>
        <taxon>Viridiplantae</taxon>
        <taxon>Streptophyta</taxon>
        <taxon>Embryophyta</taxon>
        <taxon>Tracheophyta</taxon>
        <taxon>Spermatophyta</taxon>
        <taxon>Magnoliopsida</taxon>
        <taxon>Liliopsida</taxon>
        <taxon>Zingiberales</taxon>
        <taxon>Musaceae</taxon>
        <taxon>Ensete</taxon>
    </lineage>
</organism>
<proteinExistence type="predicted"/>
<protein>
    <submittedName>
        <fullName evidence="1">Uncharacterized protein</fullName>
    </submittedName>
</protein>
<gene>
    <name evidence="1" type="ORF">B296_00053924</name>
</gene>
<name>A0A426Y600_ENSVE</name>
<dbReference type="Proteomes" id="UP000287651">
    <property type="component" value="Unassembled WGS sequence"/>
</dbReference>
<sequence>MADRYVYLETERAEGHFGDGGDVEVENRQPEVVQARHHLQQLLRPPPGEDLQIGVGLHHGHLDVGHSRPVLLRLFAGGVVVCS</sequence>
<evidence type="ECO:0000313" key="1">
    <source>
        <dbReference type="EMBL" id="RRT47173.1"/>
    </source>
</evidence>